<evidence type="ECO:0000313" key="2">
    <source>
        <dbReference type="EMBL" id="OLN28075.1"/>
    </source>
</evidence>
<organism evidence="2 3">
    <name type="scientific">Desulfosporosinus metallidurans</name>
    <dbReference type="NCBI Taxonomy" id="1888891"/>
    <lineage>
        <taxon>Bacteria</taxon>
        <taxon>Bacillati</taxon>
        <taxon>Bacillota</taxon>
        <taxon>Clostridia</taxon>
        <taxon>Eubacteriales</taxon>
        <taxon>Desulfitobacteriaceae</taxon>
        <taxon>Desulfosporosinus</taxon>
    </lineage>
</organism>
<dbReference type="PANTHER" id="PTHR13887">
    <property type="entry name" value="GLUTATHIONE S-TRANSFERASE KAPPA"/>
    <property type="match status" value="1"/>
</dbReference>
<dbReference type="InterPro" id="IPR036249">
    <property type="entry name" value="Thioredoxin-like_sf"/>
</dbReference>
<protein>
    <submittedName>
        <fullName evidence="2">DSBA-like thioredoxin family protein</fullName>
    </submittedName>
</protein>
<dbReference type="Pfam" id="PF01323">
    <property type="entry name" value="DSBA"/>
    <property type="match status" value="1"/>
</dbReference>
<comment type="caution">
    <text evidence="2">The sequence shown here is derived from an EMBL/GenBank/DDBJ whole genome shotgun (WGS) entry which is preliminary data.</text>
</comment>
<accession>A0A1Q8QL64</accession>
<evidence type="ECO:0000259" key="1">
    <source>
        <dbReference type="Pfam" id="PF01323"/>
    </source>
</evidence>
<dbReference type="GO" id="GO:0016491">
    <property type="term" value="F:oxidoreductase activity"/>
    <property type="evidence" value="ECO:0007669"/>
    <property type="project" value="InterPro"/>
</dbReference>
<sequence>MYKNLNEMGAIYGLKFTAHDLLSNSRPSILLGEYIHLHYPAQEDAYHASVFSAYFSEGKDIGQSKILADLLQKLGIDSNVLANALNDPACQIRMKENAQSSAAMQVTGTPTFFIGNERIVGAQPYPRLLAVARRALGLDDTNQNDF</sequence>
<dbReference type="EMBL" id="MLBF01000047">
    <property type="protein sequence ID" value="OLN28075.1"/>
    <property type="molecule type" value="Genomic_DNA"/>
</dbReference>
<dbReference type="Gene3D" id="3.40.30.10">
    <property type="entry name" value="Glutaredoxin"/>
    <property type="match status" value="1"/>
</dbReference>
<feature type="domain" description="DSBA-like thioredoxin" evidence="1">
    <location>
        <begin position="1"/>
        <end position="128"/>
    </location>
</feature>
<name>A0A1Q8QL64_9FIRM</name>
<gene>
    <name evidence="2" type="ORF">DSOL_4219</name>
</gene>
<dbReference type="STRING" id="1888891.DSOL_4219"/>
<reference evidence="2 3" key="1">
    <citation type="submission" date="2016-09" db="EMBL/GenBank/DDBJ databases">
        <title>Complete genome of Desulfosporosinus sp. OL.</title>
        <authorList>
            <person name="Mardanov A."/>
            <person name="Beletsky A."/>
            <person name="Panova A."/>
            <person name="Karnachuk O."/>
            <person name="Ravin N."/>
        </authorList>
    </citation>
    <scope>NUCLEOTIDE SEQUENCE [LARGE SCALE GENOMIC DNA]</scope>
    <source>
        <strain evidence="2 3">OL</strain>
    </source>
</reference>
<dbReference type="AlphaFoldDB" id="A0A1Q8QL64"/>
<dbReference type="InterPro" id="IPR001853">
    <property type="entry name" value="DSBA-like_thioredoxin_dom"/>
</dbReference>
<dbReference type="SUPFAM" id="SSF52833">
    <property type="entry name" value="Thioredoxin-like"/>
    <property type="match status" value="1"/>
</dbReference>
<keyword evidence="3" id="KW-1185">Reference proteome</keyword>
<evidence type="ECO:0000313" key="3">
    <source>
        <dbReference type="Proteomes" id="UP000186102"/>
    </source>
</evidence>
<dbReference type="Proteomes" id="UP000186102">
    <property type="component" value="Unassembled WGS sequence"/>
</dbReference>
<dbReference type="PANTHER" id="PTHR13887:SF41">
    <property type="entry name" value="THIOREDOXIN SUPERFAMILY PROTEIN"/>
    <property type="match status" value="1"/>
</dbReference>
<proteinExistence type="predicted"/>